<dbReference type="AlphaFoldDB" id="D5Q3H1"/>
<dbReference type="EMBL" id="ADNX01000036">
    <property type="protein sequence ID" value="EFH07552.1"/>
    <property type="molecule type" value="Genomic_DNA"/>
</dbReference>
<protein>
    <submittedName>
        <fullName evidence="1">Putative CRISPR-associated protein, Csh1 family</fullName>
    </submittedName>
</protein>
<gene>
    <name evidence="1" type="ORF">HMPREF0220_1453</name>
</gene>
<accession>D5Q3H1</accession>
<evidence type="ECO:0000313" key="2">
    <source>
        <dbReference type="Proteomes" id="UP000003227"/>
    </source>
</evidence>
<name>D5Q3H1_CLODI</name>
<comment type="caution">
    <text evidence="1">The sequence shown here is derived from an EMBL/GenBank/DDBJ whole genome shotgun (WGS) entry which is preliminary data.</text>
</comment>
<organism evidence="1 2">
    <name type="scientific">Clostridioides difficile NAP08</name>
    <dbReference type="NCBI Taxonomy" id="525259"/>
    <lineage>
        <taxon>Bacteria</taxon>
        <taxon>Bacillati</taxon>
        <taxon>Bacillota</taxon>
        <taxon>Clostridia</taxon>
        <taxon>Peptostreptococcales</taxon>
        <taxon>Peptostreptococcaceae</taxon>
        <taxon>Clostridioides</taxon>
    </lineage>
</organism>
<dbReference type="HOGENOM" id="CLU_033146_0_0_9"/>
<reference evidence="1 2" key="1">
    <citation type="submission" date="2010-05" db="EMBL/GenBank/DDBJ databases">
        <authorList>
            <person name="Qin X."/>
            <person name="Bachman B."/>
            <person name="Battles P."/>
            <person name="Bell A."/>
            <person name="Bess C."/>
            <person name="Bickham C."/>
            <person name="Chaboub L."/>
            <person name="Chen D."/>
            <person name="Coyle M."/>
            <person name="Deiros D.R."/>
            <person name="Dinh H."/>
            <person name="Forbes L."/>
            <person name="Fowler G."/>
            <person name="Francisco L."/>
            <person name="Fu Q."/>
            <person name="Gubbala S."/>
            <person name="Hale W."/>
            <person name="Han Y."/>
            <person name="Hemphill L."/>
            <person name="Highlander S.K."/>
            <person name="Hirani K."/>
            <person name="Hogues M."/>
            <person name="Jackson L."/>
            <person name="Jakkamsetti A."/>
            <person name="Javaid M."/>
            <person name="Jiang H."/>
            <person name="Korchina V."/>
            <person name="Kovar C."/>
            <person name="Lara F."/>
            <person name="Lee S."/>
            <person name="Mata R."/>
            <person name="Mathew T."/>
            <person name="Moen C."/>
            <person name="Morales K."/>
            <person name="Munidasa M."/>
            <person name="Nazareth L."/>
            <person name="Ngo R."/>
            <person name="Nguyen L."/>
            <person name="Okwuonu G."/>
            <person name="Ongeri F."/>
            <person name="Patil S."/>
            <person name="Petrosino J."/>
            <person name="Pham C."/>
            <person name="Pham P."/>
            <person name="Pu L.-L."/>
            <person name="Puazo M."/>
            <person name="Raj R."/>
            <person name="Reid J."/>
            <person name="Rouhana J."/>
            <person name="Saada N."/>
            <person name="Shang Y."/>
            <person name="Simmons D."/>
            <person name="Thornton R."/>
            <person name="Warren J."/>
            <person name="Weissenberger G."/>
            <person name="Zhang J."/>
            <person name="Zhang L."/>
            <person name="Zhou C."/>
            <person name="Zhu D."/>
            <person name="Muzny D."/>
            <person name="Worley K."/>
            <person name="Gibbs R."/>
        </authorList>
    </citation>
    <scope>NUCLEOTIDE SEQUENCE [LARGE SCALE GENOMIC DNA]</scope>
    <source>
        <strain evidence="1 2">NAP08</strain>
    </source>
</reference>
<sequence>MVIGGENLLKDCLEIFEKEYKSLGNRLITDSYVLSYGTYILVKNFSNIDILEVSKNNVDSTEDIYHKFCELDYLSKLVSIDKSVDSKKIIHSNNYLSFFVKKENLRPDKNNNVKLTEEIIDNYYDALLNPRIKYKSDKRKKEIYDSIENKYGKVDENKLNKIRLWIKTNIFDLVESVKKDKNYLKIFFDEKIELYNDENQKYLYPNIYNKNDFNVIIDGKNYGLPNDNMQLNEKKPFLKLKTRIRNSTPYLISDDEVLLQKAFFDYLMNKAANGEEVVYISSEKGIHRKTDIPNEFSGYILRIKKGKELEIHDFDTVVNLNTKIKRINVECIIPIEYERHNLKPNLEIGYINNLIKLEKTIDTIFFNKFMCNSYFKEIKNINLSDLVLRDILIRHREGLYTWFYKGRDNIVKQTFSNYSMGIIENSIKNNNYIRAKEQYNLRIAIINYFHGGSNMADKIKVISESLFEKINSIKTKCIQSDEEYYFAVGQLASYFISKNKSKNKNHSLINPILNAQNRKKIMLEIEKLFKKYNYDISYDNNRRFKNLYSMIVGYEVEEKKVNRDLLIGGYLYYSLIYTKSEENENE</sequence>
<proteinExistence type="predicted"/>
<evidence type="ECO:0000313" key="1">
    <source>
        <dbReference type="EMBL" id="EFH07552.1"/>
    </source>
</evidence>
<dbReference type="Proteomes" id="UP000003227">
    <property type="component" value="Unassembled WGS sequence"/>
</dbReference>